<evidence type="ECO:0000313" key="2">
    <source>
        <dbReference type="EMBL" id="THU83092.1"/>
    </source>
</evidence>
<name>A0A4S8L3K8_DENBC</name>
<feature type="region of interest" description="Disordered" evidence="1">
    <location>
        <begin position="366"/>
        <end position="399"/>
    </location>
</feature>
<feature type="compositionally biased region" description="Low complexity" evidence="1">
    <location>
        <begin position="367"/>
        <end position="379"/>
    </location>
</feature>
<evidence type="ECO:0000256" key="1">
    <source>
        <dbReference type="SAM" id="MobiDB-lite"/>
    </source>
</evidence>
<reference evidence="2 3" key="1">
    <citation type="journal article" date="2019" name="Nat. Ecol. Evol.">
        <title>Megaphylogeny resolves global patterns of mushroom evolution.</title>
        <authorList>
            <person name="Varga T."/>
            <person name="Krizsan K."/>
            <person name="Foldi C."/>
            <person name="Dima B."/>
            <person name="Sanchez-Garcia M."/>
            <person name="Sanchez-Ramirez S."/>
            <person name="Szollosi G.J."/>
            <person name="Szarkandi J.G."/>
            <person name="Papp V."/>
            <person name="Albert L."/>
            <person name="Andreopoulos W."/>
            <person name="Angelini C."/>
            <person name="Antonin V."/>
            <person name="Barry K.W."/>
            <person name="Bougher N.L."/>
            <person name="Buchanan P."/>
            <person name="Buyck B."/>
            <person name="Bense V."/>
            <person name="Catcheside P."/>
            <person name="Chovatia M."/>
            <person name="Cooper J."/>
            <person name="Damon W."/>
            <person name="Desjardin D."/>
            <person name="Finy P."/>
            <person name="Geml J."/>
            <person name="Haridas S."/>
            <person name="Hughes K."/>
            <person name="Justo A."/>
            <person name="Karasinski D."/>
            <person name="Kautmanova I."/>
            <person name="Kiss B."/>
            <person name="Kocsube S."/>
            <person name="Kotiranta H."/>
            <person name="LaButti K.M."/>
            <person name="Lechner B.E."/>
            <person name="Liimatainen K."/>
            <person name="Lipzen A."/>
            <person name="Lukacs Z."/>
            <person name="Mihaltcheva S."/>
            <person name="Morgado L.N."/>
            <person name="Niskanen T."/>
            <person name="Noordeloos M.E."/>
            <person name="Ohm R.A."/>
            <person name="Ortiz-Santana B."/>
            <person name="Ovrebo C."/>
            <person name="Racz N."/>
            <person name="Riley R."/>
            <person name="Savchenko A."/>
            <person name="Shiryaev A."/>
            <person name="Soop K."/>
            <person name="Spirin V."/>
            <person name="Szebenyi C."/>
            <person name="Tomsovsky M."/>
            <person name="Tulloss R.E."/>
            <person name="Uehling J."/>
            <person name="Grigoriev I.V."/>
            <person name="Vagvolgyi C."/>
            <person name="Papp T."/>
            <person name="Martin F.M."/>
            <person name="Miettinen O."/>
            <person name="Hibbett D.S."/>
            <person name="Nagy L.G."/>
        </authorList>
    </citation>
    <scope>NUCLEOTIDE SEQUENCE [LARGE SCALE GENOMIC DNA]</scope>
    <source>
        <strain evidence="2 3">CBS 962.96</strain>
    </source>
</reference>
<dbReference type="OrthoDB" id="2634326at2759"/>
<proteinExistence type="predicted"/>
<gene>
    <name evidence="2" type="ORF">K435DRAFT_871653</name>
</gene>
<dbReference type="AlphaFoldDB" id="A0A4S8L3K8"/>
<sequence>MSSNAAAILIILEDRSSRRFMSSDNEVKYCPTPEELDKNHNLLLHRQKQGRPTFAHDAITAAVLPGGRFFITTPYHSLPIYKTAPTINDMRMRRDFRFAEHDYSQWPQFWHIPLCHLACIRRRPAPDHPHSIMWWVPTKESFSEERRGIAVGLGKLELSRVMEIRKVVRELRERCQDFVDSHANTEEVELARRYSRGLGDRTNRLDVLLLSFRQVCYAVASVQRLWLELYALLDYCQVYKPRMNDSVNSPSLSSPDNLLGAFVWDINHAELLFRARIPFWYIHDVNDVPKVSVEKLAPLVSFTSVCQSDSSFVEPVIFRGVPNVQAQYTAINNHLAAIFDTHCPFESSRQSRLDIATSSNLVLAGPNRRTSAANNSRSSPYRKKTSQPKNSGRDKFSLPNHKFFPPSSPCWVTALARVDRSSPPDPVQGGYAFPDPALIVTVAKHEKTMTYCRNWLRFRDILIFRLSRPSPRLIPNSTWHQLLNGDFKTGEMVATGSRTAAQKTSVTDLLGNCLLTMGVDVDLDEIPDVVSWRNQSFSVNSDLPDVVVKEIVWELSHLNFRCELSALDRVLTPTSLSTEESDKHAQRLRDCFFGADASNLLAMDFDQVREGFAAEVPVARKSSLFALRDVMMVWPYFKERCRDVKDLREGDFYNDTKLETFELVVISGYLQYFFDTFGRAAITPLRLDT</sequence>
<accession>A0A4S8L3K8</accession>
<keyword evidence="3" id="KW-1185">Reference proteome</keyword>
<organism evidence="2 3">
    <name type="scientific">Dendrothele bispora (strain CBS 962.96)</name>
    <dbReference type="NCBI Taxonomy" id="1314807"/>
    <lineage>
        <taxon>Eukaryota</taxon>
        <taxon>Fungi</taxon>
        <taxon>Dikarya</taxon>
        <taxon>Basidiomycota</taxon>
        <taxon>Agaricomycotina</taxon>
        <taxon>Agaricomycetes</taxon>
        <taxon>Agaricomycetidae</taxon>
        <taxon>Agaricales</taxon>
        <taxon>Agaricales incertae sedis</taxon>
        <taxon>Dendrothele</taxon>
    </lineage>
</organism>
<dbReference type="Proteomes" id="UP000297245">
    <property type="component" value="Unassembled WGS sequence"/>
</dbReference>
<evidence type="ECO:0000313" key="3">
    <source>
        <dbReference type="Proteomes" id="UP000297245"/>
    </source>
</evidence>
<dbReference type="EMBL" id="ML179687">
    <property type="protein sequence ID" value="THU83092.1"/>
    <property type="molecule type" value="Genomic_DNA"/>
</dbReference>
<protein>
    <submittedName>
        <fullName evidence="2">Uncharacterized protein</fullName>
    </submittedName>
</protein>